<dbReference type="EMBL" id="BAABWN010000002">
    <property type="protein sequence ID" value="GAA6166866.1"/>
    <property type="molecule type" value="Genomic_DNA"/>
</dbReference>
<keyword evidence="9 11" id="KW-0057">Aromatic amino acid biosynthesis</keyword>
<feature type="binding site" evidence="11">
    <location>
        <position position="18"/>
    </location>
    <ligand>
        <name>Mg(2+)</name>
        <dbReference type="ChEBI" id="CHEBI:18420"/>
    </ligand>
</feature>
<evidence type="ECO:0000256" key="10">
    <source>
        <dbReference type="ARBA" id="ARBA00048567"/>
    </source>
</evidence>
<comment type="subcellular location">
    <subcellularLocation>
        <location evidence="11">Cytoplasm</location>
    </subcellularLocation>
</comment>
<dbReference type="NCBIfam" id="NF003456">
    <property type="entry name" value="PRK05057.1"/>
    <property type="match status" value="1"/>
</dbReference>
<dbReference type="GO" id="GO:0016301">
    <property type="term" value="F:kinase activity"/>
    <property type="evidence" value="ECO:0007669"/>
    <property type="project" value="UniProtKB-KW"/>
</dbReference>
<keyword evidence="11" id="KW-0963">Cytoplasm</keyword>
<keyword evidence="11" id="KW-0479">Metal-binding</keyword>
<evidence type="ECO:0000256" key="2">
    <source>
        <dbReference type="ARBA" id="ARBA00006997"/>
    </source>
</evidence>
<name>A0ABQ0A5D8_9GAMM</name>
<evidence type="ECO:0000256" key="8">
    <source>
        <dbReference type="ARBA" id="ARBA00022840"/>
    </source>
</evidence>
<dbReference type="CDD" id="cd00464">
    <property type="entry name" value="SK"/>
    <property type="match status" value="1"/>
</dbReference>
<evidence type="ECO:0000256" key="4">
    <source>
        <dbReference type="ARBA" id="ARBA00022605"/>
    </source>
</evidence>
<evidence type="ECO:0000256" key="7">
    <source>
        <dbReference type="ARBA" id="ARBA00022777"/>
    </source>
</evidence>
<evidence type="ECO:0000256" key="6">
    <source>
        <dbReference type="ARBA" id="ARBA00022741"/>
    </source>
</evidence>
<feature type="binding site" evidence="11">
    <location>
        <position position="120"/>
    </location>
    <ligand>
        <name>ATP</name>
        <dbReference type="ChEBI" id="CHEBI:30616"/>
    </ligand>
</feature>
<dbReference type="EC" id="2.7.1.71" evidence="3 11"/>
<dbReference type="InterPro" id="IPR023000">
    <property type="entry name" value="Shikimate_kinase_CS"/>
</dbReference>
<dbReference type="InterPro" id="IPR000623">
    <property type="entry name" value="Shikimate_kinase/TSH1"/>
</dbReference>
<proteinExistence type="inferred from homology"/>
<keyword evidence="5 11" id="KW-0808">Transferase</keyword>
<keyword evidence="6 11" id="KW-0547">Nucleotide-binding</keyword>
<keyword evidence="8 11" id="KW-0067">ATP-binding</keyword>
<dbReference type="RefSeq" id="WP_353301686.1">
    <property type="nucleotide sequence ID" value="NZ_BAABWN010000002.1"/>
</dbReference>
<comment type="subunit">
    <text evidence="11">Monomer.</text>
</comment>
<feature type="binding site" evidence="11">
    <location>
        <position position="60"/>
    </location>
    <ligand>
        <name>substrate</name>
    </ligand>
</feature>
<comment type="caution">
    <text evidence="12">The sequence shown here is derived from an EMBL/GenBank/DDBJ whole genome shotgun (WGS) entry which is preliminary data.</text>
</comment>
<comment type="catalytic activity">
    <reaction evidence="10 11">
        <text>shikimate + ATP = 3-phosphoshikimate + ADP + H(+)</text>
        <dbReference type="Rhea" id="RHEA:13121"/>
        <dbReference type="ChEBI" id="CHEBI:15378"/>
        <dbReference type="ChEBI" id="CHEBI:30616"/>
        <dbReference type="ChEBI" id="CHEBI:36208"/>
        <dbReference type="ChEBI" id="CHEBI:145989"/>
        <dbReference type="ChEBI" id="CHEBI:456216"/>
        <dbReference type="EC" id="2.7.1.71"/>
    </reaction>
</comment>
<dbReference type="HAMAP" id="MF_00109">
    <property type="entry name" value="Shikimate_kinase"/>
    <property type="match status" value="1"/>
</dbReference>
<feature type="binding site" evidence="11">
    <location>
        <position position="156"/>
    </location>
    <ligand>
        <name>ATP</name>
        <dbReference type="ChEBI" id="CHEBI:30616"/>
    </ligand>
</feature>
<evidence type="ECO:0000256" key="9">
    <source>
        <dbReference type="ARBA" id="ARBA00023141"/>
    </source>
</evidence>
<dbReference type="Pfam" id="PF01202">
    <property type="entry name" value="SKI"/>
    <property type="match status" value="1"/>
</dbReference>
<dbReference type="PROSITE" id="PS01128">
    <property type="entry name" value="SHIKIMATE_KINASE"/>
    <property type="match status" value="1"/>
</dbReference>
<sequence>MSLDSNIVLIGPMGVGKSTIGRVLSQMTNREFKDTDQVVEEKTGADIPWIFDVEGEEGFRDRESSVLSELLNETGLVLATGGGIVMREANRELLSTQARVVYLTASVNQLLKRTRRDRKRPLLQVDDPKAKIESLINLRHPLYESISHTQISTENRTPKSVAEEIISNLDMLDA</sequence>
<dbReference type="InterPro" id="IPR027417">
    <property type="entry name" value="P-loop_NTPase"/>
</dbReference>
<protein>
    <recommendedName>
        <fullName evidence="3 11">Shikimate kinase</fullName>
        <shortName evidence="11">SK</shortName>
        <ecNumber evidence="3 11">2.7.1.71</ecNumber>
    </recommendedName>
</protein>
<evidence type="ECO:0000256" key="3">
    <source>
        <dbReference type="ARBA" id="ARBA00012154"/>
    </source>
</evidence>
<evidence type="ECO:0000256" key="1">
    <source>
        <dbReference type="ARBA" id="ARBA00004842"/>
    </source>
</evidence>
<evidence type="ECO:0000313" key="13">
    <source>
        <dbReference type="Proteomes" id="UP001465153"/>
    </source>
</evidence>
<keyword evidence="13" id="KW-1185">Reference proteome</keyword>
<feature type="binding site" evidence="11">
    <location>
        <begin position="14"/>
        <end position="19"/>
    </location>
    <ligand>
        <name>ATP</name>
        <dbReference type="ChEBI" id="CHEBI:30616"/>
    </ligand>
</feature>
<comment type="cofactor">
    <cofactor evidence="11">
        <name>Mg(2+)</name>
        <dbReference type="ChEBI" id="CHEBI:18420"/>
    </cofactor>
    <text evidence="11">Binds 1 Mg(2+) ion per subunit.</text>
</comment>
<feature type="binding site" evidence="11">
    <location>
        <position position="36"/>
    </location>
    <ligand>
        <name>substrate</name>
    </ligand>
</feature>
<comment type="pathway">
    <text evidence="1 11">Metabolic intermediate biosynthesis; chorismate biosynthesis; chorismate from D-erythrose 4-phosphate and phosphoenolpyruvate: step 5/7.</text>
</comment>
<organism evidence="12 13">
    <name type="scientific">Sessilibacter corallicola</name>
    <dbReference type="NCBI Taxonomy" id="2904075"/>
    <lineage>
        <taxon>Bacteria</taxon>
        <taxon>Pseudomonadati</taxon>
        <taxon>Pseudomonadota</taxon>
        <taxon>Gammaproteobacteria</taxon>
        <taxon>Cellvibrionales</taxon>
        <taxon>Cellvibrionaceae</taxon>
        <taxon>Sessilibacter</taxon>
    </lineage>
</organism>
<dbReference type="PANTHER" id="PTHR21087:SF16">
    <property type="entry name" value="SHIKIMATE KINASE 1, CHLOROPLASTIC"/>
    <property type="match status" value="1"/>
</dbReference>
<accession>A0ABQ0A5D8</accession>
<dbReference type="Gene3D" id="3.40.50.300">
    <property type="entry name" value="P-loop containing nucleotide triphosphate hydrolases"/>
    <property type="match status" value="1"/>
</dbReference>
<reference evidence="12 13" key="1">
    <citation type="submission" date="2024-04" db="EMBL/GenBank/DDBJ databases">
        <title>Draft genome sequence of Sessilibacter corallicola NBRC 116591.</title>
        <authorList>
            <person name="Miyakawa T."/>
            <person name="Kusuya Y."/>
            <person name="Miura T."/>
        </authorList>
    </citation>
    <scope>NUCLEOTIDE SEQUENCE [LARGE SCALE GENOMIC DNA]</scope>
    <source>
        <strain evidence="12 13">KU-00831-HH</strain>
    </source>
</reference>
<gene>
    <name evidence="11 12" type="primary">aroK</name>
    <name evidence="12" type="ORF">NBRC116591_06760</name>
</gene>
<dbReference type="Proteomes" id="UP001465153">
    <property type="component" value="Unassembled WGS sequence"/>
</dbReference>
<dbReference type="PANTHER" id="PTHR21087">
    <property type="entry name" value="SHIKIMATE KINASE"/>
    <property type="match status" value="1"/>
</dbReference>
<dbReference type="PRINTS" id="PR01100">
    <property type="entry name" value="SHIKIMTKNASE"/>
</dbReference>
<keyword evidence="11" id="KW-0460">Magnesium</keyword>
<dbReference type="SUPFAM" id="SSF52540">
    <property type="entry name" value="P-loop containing nucleoside triphosphate hydrolases"/>
    <property type="match status" value="1"/>
</dbReference>
<dbReference type="InterPro" id="IPR031322">
    <property type="entry name" value="Shikimate/glucono_kinase"/>
</dbReference>
<evidence type="ECO:0000256" key="11">
    <source>
        <dbReference type="HAMAP-Rule" id="MF_00109"/>
    </source>
</evidence>
<evidence type="ECO:0000256" key="5">
    <source>
        <dbReference type="ARBA" id="ARBA00022679"/>
    </source>
</evidence>
<feature type="binding site" evidence="11">
    <location>
        <position position="82"/>
    </location>
    <ligand>
        <name>substrate</name>
    </ligand>
</feature>
<evidence type="ECO:0000313" key="12">
    <source>
        <dbReference type="EMBL" id="GAA6166866.1"/>
    </source>
</evidence>
<keyword evidence="7 11" id="KW-0418">Kinase</keyword>
<comment type="similarity">
    <text evidence="2 11">Belongs to the shikimate kinase family.</text>
</comment>
<comment type="function">
    <text evidence="11">Catalyzes the specific phosphorylation of the 3-hydroxyl group of shikimic acid using ATP as a cosubstrate.</text>
</comment>
<keyword evidence="4 11" id="KW-0028">Amino-acid biosynthesis</keyword>
<feature type="binding site" evidence="11">
    <location>
        <position position="139"/>
    </location>
    <ligand>
        <name>substrate</name>
    </ligand>
</feature>